<proteinExistence type="predicted"/>
<keyword evidence="3 4" id="KW-0472">Membrane</keyword>
<feature type="transmembrane region" description="Helical" evidence="4">
    <location>
        <begin position="83"/>
        <end position="101"/>
    </location>
</feature>
<dbReference type="Gene3D" id="1.20.1250.20">
    <property type="entry name" value="MFS general substrate transporter like domains"/>
    <property type="match status" value="2"/>
</dbReference>
<feature type="transmembrane region" description="Helical" evidence="4">
    <location>
        <begin position="228"/>
        <end position="250"/>
    </location>
</feature>
<dbReference type="InterPro" id="IPR050327">
    <property type="entry name" value="Proton-linked_MCT"/>
</dbReference>
<dbReference type="InterPro" id="IPR036259">
    <property type="entry name" value="MFS_trans_sf"/>
</dbReference>
<name>A0ABX7UWA7_9GAMM</name>
<dbReference type="Proteomes" id="UP000671960">
    <property type="component" value="Chromosome"/>
</dbReference>
<dbReference type="RefSeq" id="WP_208227575.1">
    <property type="nucleotide sequence ID" value="NZ_CP050854.1"/>
</dbReference>
<dbReference type="InterPro" id="IPR011701">
    <property type="entry name" value="MFS"/>
</dbReference>
<keyword evidence="2 4" id="KW-1133">Transmembrane helix</keyword>
<feature type="transmembrane region" description="Helical" evidence="4">
    <location>
        <begin position="256"/>
        <end position="276"/>
    </location>
</feature>
<dbReference type="Pfam" id="PF07690">
    <property type="entry name" value="MFS_1"/>
    <property type="match status" value="1"/>
</dbReference>
<keyword evidence="7" id="KW-1185">Reference proteome</keyword>
<feature type="transmembrane region" description="Helical" evidence="4">
    <location>
        <begin position="107"/>
        <end position="128"/>
    </location>
</feature>
<evidence type="ECO:0000256" key="1">
    <source>
        <dbReference type="ARBA" id="ARBA00022692"/>
    </source>
</evidence>
<feature type="transmembrane region" description="Helical" evidence="4">
    <location>
        <begin position="56"/>
        <end position="76"/>
    </location>
</feature>
<feature type="transmembrane region" description="Helical" evidence="4">
    <location>
        <begin position="317"/>
        <end position="343"/>
    </location>
</feature>
<evidence type="ECO:0000256" key="2">
    <source>
        <dbReference type="ARBA" id="ARBA00022989"/>
    </source>
</evidence>
<feature type="transmembrane region" description="Helical" evidence="4">
    <location>
        <begin position="355"/>
        <end position="373"/>
    </location>
</feature>
<evidence type="ECO:0000256" key="3">
    <source>
        <dbReference type="ARBA" id="ARBA00023136"/>
    </source>
</evidence>
<dbReference type="EMBL" id="CP050854">
    <property type="protein sequence ID" value="QTF09151.1"/>
    <property type="molecule type" value="Genomic_DNA"/>
</dbReference>
<accession>A0ABX7UWA7</accession>
<dbReference type="InterPro" id="IPR020846">
    <property type="entry name" value="MFS_dom"/>
</dbReference>
<gene>
    <name evidence="6" type="ORF">HC231_15525</name>
</gene>
<feature type="transmembrane region" description="Helical" evidence="4">
    <location>
        <begin position="288"/>
        <end position="311"/>
    </location>
</feature>
<evidence type="ECO:0000256" key="4">
    <source>
        <dbReference type="SAM" id="Phobius"/>
    </source>
</evidence>
<feature type="transmembrane region" description="Helical" evidence="4">
    <location>
        <begin position="140"/>
        <end position="162"/>
    </location>
</feature>
<dbReference type="SUPFAM" id="SSF103473">
    <property type="entry name" value="MFS general substrate transporter"/>
    <property type="match status" value="1"/>
</dbReference>
<feature type="transmembrane region" description="Helical" evidence="4">
    <location>
        <begin position="385"/>
        <end position="404"/>
    </location>
</feature>
<sequence>MPNTSTTGRHHSPHSAVMLLIAAALIALAAGTLYAWSLYIIPLENEFGWNRSQTSLTFTITLFFFTLGMFSGGALIERLGHRQIIWLGGCIGALGFYLASFAESLNWLYITYGVMAGFGLGFAYVVPLSTAPKSLPTKSGAVAGFITMCFGLGNLVLGTFVLARVIEGSGWKSALQLTACIFLIVTLVSAFFVRPRLPRQERHANAPTKPGSDEWGYSMKQMLCTSTFWIYTVWIVSCQAGGLMVIGHIVPFAQEVGIAAAVAALAMGIFSAANSLGRPLIGMVFDRFGHRFSMFITPLFMMVGLAVLGWGTPAFGFPALVTGAVIVAICFGGIFAINVPLILKFFGAKHYAANLGLQGFTVFLGGFFGPQIAGMVKAQTGEYTYSFVIGIVLILIGLLFGLLVKAPARI</sequence>
<keyword evidence="1 4" id="KW-0812">Transmembrane</keyword>
<dbReference type="PROSITE" id="PS50850">
    <property type="entry name" value="MFS"/>
    <property type="match status" value="1"/>
</dbReference>
<dbReference type="PANTHER" id="PTHR11360">
    <property type="entry name" value="MONOCARBOXYLATE TRANSPORTER"/>
    <property type="match status" value="1"/>
</dbReference>
<evidence type="ECO:0000259" key="5">
    <source>
        <dbReference type="PROSITE" id="PS50850"/>
    </source>
</evidence>
<organism evidence="6 7">
    <name type="scientific">Brenneria izadpanahii</name>
    <dbReference type="NCBI Taxonomy" id="2722756"/>
    <lineage>
        <taxon>Bacteria</taxon>
        <taxon>Pseudomonadati</taxon>
        <taxon>Pseudomonadota</taxon>
        <taxon>Gammaproteobacteria</taxon>
        <taxon>Enterobacterales</taxon>
        <taxon>Pectobacteriaceae</taxon>
        <taxon>Brenneria</taxon>
    </lineage>
</organism>
<feature type="transmembrane region" description="Helical" evidence="4">
    <location>
        <begin position="16"/>
        <end position="36"/>
    </location>
</feature>
<protein>
    <submittedName>
        <fullName evidence="6">OFA family MFS transporter</fullName>
    </submittedName>
</protein>
<feature type="domain" description="Major facilitator superfamily (MFS) profile" evidence="5">
    <location>
        <begin position="15"/>
        <end position="409"/>
    </location>
</feature>
<reference evidence="6 7" key="1">
    <citation type="submission" date="2020-03" db="EMBL/GenBank/DDBJ databases">
        <authorList>
            <person name="Bakhshi Ganjeh M."/>
        </authorList>
    </citation>
    <scope>NUCLEOTIDE SEQUENCE [LARGE SCALE GENOMIC DNA]</scope>
    <source>
        <strain evidence="7">Iran 50</strain>
    </source>
</reference>
<evidence type="ECO:0000313" key="6">
    <source>
        <dbReference type="EMBL" id="QTF09151.1"/>
    </source>
</evidence>
<feature type="transmembrane region" description="Helical" evidence="4">
    <location>
        <begin position="174"/>
        <end position="193"/>
    </location>
</feature>
<evidence type="ECO:0000313" key="7">
    <source>
        <dbReference type="Proteomes" id="UP000671960"/>
    </source>
</evidence>